<dbReference type="Proteomes" id="UP001140560">
    <property type="component" value="Unassembled WGS sequence"/>
</dbReference>
<name>A0A9W8Y3G3_9PLEO</name>
<dbReference type="InterPro" id="IPR036291">
    <property type="entry name" value="NAD(P)-bd_dom_sf"/>
</dbReference>
<comment type="caution">
    <text evidence="2">The sequence shown here is derived from an EMBL/GenBank/DDBJ whole genome shotgun (WGS) entry which is preliminary data.</text>
</comment>
<dbReference type="InterPro" id="IPR016040">
    <property type="entry name" value="NAD(P)-bd_dom"/>
</dbReference>
<evidence type="ECO:0000259" key="1">
    <source>
        <dbReference type="Pfam" id="PF13460"/>
    </source>
</evidence>
<evidence type="ECO:0000313" key="3">
    <source>
        <dbReference type="Proteomes" id="UP001140560"/>
    </source>
</evidence>
<dbReference type="Gene3D" id="3.40.50.720">
    <property type="entry name" value="NAD(P)-binding Rossmann-like Domain"/>
    <property type="match status" value="1"/>
</dbReference>
<dbReference type="GO" id="GO:0005737">
    <property type="term" value="C:cytoplasm"/>
    <property type="evidence" value="ECO:0007669"/>
    <property type="project" value="TreeGrafter"/>
</dbReference>
<feature type="domain" description="NAD(P)-binding" evidence="1">
    <location>
        <begin position="8"/>
        <end position="105"/>
    </location>
</feature>
<dbReference type="Pfam" id="PF13460">
    <property type="entry name" value="NAD_binding_10"/>
    <property type="match status" value="1"/>
</dbReference>
<dbReference type="InterPro" id="IPR051783">
    <property type="entry name" value="NAD(P)-dependent_oxidoreduct"/>
</dbReference>
<dbReference type="EMBL" id="JAPEUY010000013">
    <property type="protein sequence ID" value="KAJ4366810.1"/>
    <property type="molecule type" value="Genomic_DNA"/>
</dbReference>
<keyword evidence="3" id="KW-1185">Reference proteome</keyword>
<protein>
    <recommendedName>
        <fullName evidence="1">NAD(P)-binding domain-containing protein</fullName>
    </recommendedName>
</protein>
<dbReference type="SUPFAM" id="SSF51735">
    <property type="entry name" value="NAD(P)-binding Rossmann-fold domains"/>
    <property type="match status" value="1"/>
</dbReference>
<accession>A0A9W8Y3G3</accession>
<sequence length="353" mass="38101">MPKLFFTGATGYIGGDALYVIANTYPDLEITALVRNSDKGAKVAAQYPKIRLVYGNLDSADLLTTEACNADIVVHTADCDHLGAAQALVAGLAKSQKKTFLIHTSGTGILSFEDFESGTYGIKREKVYNDWDGIGEVTSIPDVAVHRNVDKLILAASETSAGSIKSAIVCPPCIYGPGRGPDNQRSVQVYDMTKAALNRHKGFVVQEGANIWTEVHVQDLSEVFLALVTAALSPDGGKATWNDQGYYFAESGEFVWGDIGRNIAKIGHEKKLFNTADVDVVSKDEADKLRAAGSYLWGTNSRCKAIRANKLLGWTPKQKTLSQLLPEVVEDEAKKLGLIQGHAEVAAEGRILK</sequence>
<reference evidence="2" key="1">
    <citation type="submission" date="2022-10" db="EMBL/GenBank/DDBJ databases">
        <title>Tapping the CABI collections for fungal endophytes: first genome assemblies for Collariella, Neodidymelliopsis, Ascochyta clinopodiicola, Didymella pomorum, Didymosphaeria variabile, Neocosmospora piperis and Neocucurbitaria cava.</title>
        <authorList>
            <person name="Hill R."/>
        </authorList>
    </citation>
    <scope>NUCLEOTIDE SEQUENCE</scope>
    <source>
        <strain evidence="2">IMI 356814</strain>
    </source>
</reference>
<organism evidence="2 3">
    <name type="scientific">Neocucurbitaria cava</name>
    <dbReference type="NCBI Taxonomy" id="798079"/>
    <lineage>
        <taxon>Eukaryota</taxon>
        <taxon>Fungi</taxon>
        <taxon>Dikarya</taxon>
        <taxon>Ascomycota</taxon>
        <taxon>Pezizomycotina</taxon>
        <taxon>Dothideomycetes</taxon>
        <taxon>Pleosporomycetidae</taxon>
        <taxon>Pleosporales</taxon>
        <taxon>Pleosporineae</taxon>
        <taxon>Cucurbitariaceae</taxon>
        <taxon>Neocucurbitaria</taxon>
    </lineage>
</organism>
<proteinExistence type="predicted"/>
<evidence type="ECO:0000313" key="2">
    <source>
        <dbReference type="EMBL" id="KAJ4366810.1"/>
    </source>
</evidence>
<dbReference type="GO" id="GO:0004029">
    <property type="term" value="F:aldehyde dehydrogenase (NAD+) activity"/>
    <property type="evidence" value="ECO:0007669"/>
    <property type="project" value="TreeGrafter"/>
</dbReference>
<dbReference type="OrthoDB" id="2130169at2759"/>
<dbReference type="AlphaFoldDB" id="A0A9W8Y3G3"/>
<dbReference type="PANTHER" id="PTHR48079:SF7">
    <property type="entry name" value="NAD(P)-BINDING DOMAIN-CONTAINING PROTEIN-RELATED"/>
    <property type="match status" value="1"/>
</dbReference>
<gene>
    <name evidence="2" type="ORF">N0V83_007335</name>
</gene>
<dbReference type="PANTHER" id="PTHR48079">
    <property type="entry name" value="PROTEIN YEEZ"/>
    <property type="match status" value="1"/>
</dbReference>